<dbReference type="AlphaFoldDB" id="A0A142JP29"/>
<dbReference type="EMBL" id="CP014844">
    <property type="protein sequence ID" value="AMR79841.1"/>
    <property type="molecule type" value="Genomic_DNA"/>
</dbReference>
<evidence type="ECO:0000259" key="1">
    <source>
        <dbReference type="Pfam" id="PF15579"/>
    </source>
</evidence>
<dbReference type="KEGG" id="cnan:A2G96_19895"/>
<evidence type="ECO:0000313" key="2">
    <source>
        <dbReference type="EMBL" id="AMR79841.1"/>
    </source>
</evidence>
<protein>
    <recommendedName>
        <fullName evidence="1">Immunity protein 52 domain-containing protein</fullName>
    </recommendedName>
</protein>
<keyword evidence="3" id="KW-1185">Reference proteome</keyword>
<evidence type="ECO:0000313" key="3">
    <source>
        <dbReference type="Proteomes" id="UP000075238"/>
    </source>
</evidence>
<dbReference type="InterPro" id="IPR028969">
    <property type="entry name" value="Imm52"/>
</dbReference>
<dbReference type="OrthoDB" id="8718152at2"/>
<dbReference type="Proteomes" id="UP000075238">
    <property type="component" value="Chromosome 1"/>
</dbReference>
<organism evidence="2 3">
    <name type="scientific">Cupriavidus nantongensis</name>
    <dbReference type="NCBI Taxonomy" id="1796606"/>
    <lineage>
        <taxon>Bacteria</taxon>
        <taxon>Pseudomonadati</taxon>
        <taxon>Pseudomonadota</taxon>
        <taxon>Betaproteobacteria</taxon>
        <taxon>Burkholderiales</taxon>
        <taxon>Burkholderiaceae</taxon>
        <taxon>Cupriavidus</taxon>
    </lineage>
</organism>
<proteinExistence type="predicted"/>
<feature type="domain" description="Immunity protein 52" evidence="1">
    <location>
        <begin position="12"/>
        <end position="114"/>
    </location>
</feature>
<sequence length="120" mass="13253">MSPASRLGAWTTVAKVLSEAVKIWRPLLATVDTRTYDGVFPDRPGVGWMIYLPTILTEQHVPEARALVSVLDENNKQIGTIVVSVTDAPFSGTDPEHVRSANAIEVRLVDQDLLPRYIDL</sequence>
<dbReference type="RefSeq" id="WP_062801766.1">
    <property type="nucleotide sequence ID" value="NZ_CP014844.1"/>
</dbReference>
<dbReference type="STRING" id="1796606.A2G96_19895"/>
<gene>
    <name evidence="2" type="ORF">A2G96_19895</name>
</gene>
<name>A0A142JP29_9BURK</name>
<reference evidence="2 3" key="1">
    <citation type="submission" date="2016-03" db="EMBL/GenBank/DDBJ databases">
        <title>Complete genome sequence of a novel chlorpyrifos degrading bacterium, Cupriavidus nantongensis sp. X1.</title>
        <authorList>
            <person name="Fang L."/>
        </authorList>
    </citation>
    <scope>NUCLEOTIDE SEQUENCE [LARGE SCALE GENOMIC DNA]</scope>
    <source>
        <strain evidence="2 3">X1</strain>
    </source>
</reference>
<accession>A0A142JP29</accession>
<dbReference type="Pfam" id="PF15579">
    <property type="entry name" value="Imm52"/>
    <property type="match status" value="1"/>
</dbReference>